<dbReference type="InterPro" id="IPR003343">
    <property type="entry name" value="Big_2"/>
</dbReference>
<dbReference type="Proteomes" id="UP000054099">
    <property type="component" value="Unassembled WGS sequence"/>
</dbReference>
<dbReference type="PANTHER" id="PTHR23019:SF0">
    <property type="entry name" value="NUCLEAR PORE MEMBRANE GLYCOPROTEIN 210"/>
    <property type="match status" value="1"/>
</dbReference>
<feature type="domain" description="BIG2" evidence="2">
    <location>
        <begin position="201"/>
        <end position="278"/>
    </location>
</feature>
<feature type="domain" description="BIG2" evidence="2">
    <location>
        <begin position="452"/>
        <end position="529"/>
    </location>
</feature>
<dbReference type="Gene3D" id="2.60.40.1080">
    <property type="match status" value="4"/>
</dbReference>
<dbReference type="SUPFAM" id="SSF49373">
    <property type="entry name" value="Invasin/intimin cell-adhesion fragments"/>
    <property type="match status" value="4"/>
</dbReference>
<dbReference type="InterPro" id="IPR008964">
    <property type="entry name" value="Invasin/intimin_cell_adhesion"/>
</dbReference>
<proteinExistence type="predicted"/>
<evidence type="ECO:0000313" key="4">
    <source>
        <dbReference type="Proteomes" id="UP000054099"/>
    </source>
</evidence>
<dbReference type="OrthoDB" id="1650483at2"/>
<accession>A0A0V8J3M2</accession>
<comment type="caution">
    <text evidence="3">The sequence shown here is derived from an EMBL/GenBank/DDBJ whole genome shotgun (WGS) entry which is preliminary data.</text>
</comment>
<sequence>MKKGFWVRVVIMMALVFTAAFGNVAQAAGGTSVSSGTYKVGKEISAGLKAFRIDQGTAGIYVTRNVNGEDKDVVSENMDSDYSGRFTANLKDGDTVWINVVNDESNVEVQDAAKPDLKKVSSGYYEVGTDIPAGTYSLKLDSPYDDYDSADLAIFGADYNEKDSYGISDWDEPIQQKLENGDKVSISGMNGTMSFKQVILIPQSIILSKPSLSLIVNNTASLKATIAPSTATNKEVSWTSSNTKVAAVDANGNVKGNKAGTATITATAKGNSAVKKSITVTVKNIIPSSLTINKATFNITKKQTVKVTATVTPTNTTDKTVLWKSSNTKVATVDTKGNIKGIANGSATITATRKDNPKLSKKVTVTVSTKTVKVNKTKLSVTAGKTAQLSATVSPSDSTDKKVTWKSSSTKYATIDSKGKITGKKKGSATITASVKGAKSVNIKVTVNAPVLAKSVKMNKSKVTLNKGKSITLSATVSPGNTTNKTLKWKSSNSKVAKVDSKGKVTAVGAGSAKITASSTNGKTTTATITVPYVKSLSAGTWKAGKDIKAGRYRITTKSGFGNLFINTDSNRYINEILSSPDEDFGVTVVTTDIKSGDKIEIDGLDSVQFTQVSHTKVKSFTSGYWIVGKDIAPGRYKFTTPDEFGNFFVFRKDYAIVNELLANSTKDGGVTSVTATLKSGDEISIAGLEKVNFSKK</sequence>
<feature type="domain" description="BIG2" evidence="2">
    <location>
        <begin position="368"/>
        <end position="445"/>
    </location>
</feature>
<gene>
    <name evidence="3" type="ORF">AS030_15570</name>
</gene>
<evidence type="ECO:0000259" key="2">
    <source>
        <dbReference type="SMART" id="SM00635"/>
    </source>
</evidence>
<feature type="chain" id="PRO_5006893738" description="BIG2 domain-containing protein" evidence="1">
    <location>
        <begin position="28"/>
        <end position="697"/>
    </location>
</feature>
<dbReference type="PANTHER" id="PTHR23019">
    <property type="entry name" value="NUCLEAR PORE MEMBRANE GLYCOPROTEIN GP210-RELATED"/>
    <property type="match status" value="1"/>
</dbReference>
<dbReference type="SMART" id="SM00635">
    <property type="entry name" value="BID_2"/>
    <property type="match status" value="4"/>
</dbReference>
<keyword evidence="4" id="KW-1185">Reference proteome</keyword>
<organism evidence="3 4">
    <name type="scientific">Fictibacillus enclensis</name>
    <dbReference type="NCBI Taxonomy" id="1017270"/>
    <lineage>
        <taxon>Bacteria</taxon>
        <taxon>Bacillati</taxon>
        <taxon>Bacillota</taxon>
        <taxon>Bacilli</taxon>
        <taxon>Bacillales</taxon>
        <taxon>Fictibacillaceae</taxon>
        <taxon>Fictibacillus</taxon>
    </lineage>
</organism>
<name>A0A0V8J3M2_9BACL</name>
<evidence type="ECO:0000313" key="3">
    <source>
        <dbReference type="EMBL" id="KSU81708.1"/>
    </source>
</evidence>
<dbReference type="AlphaFoldDB" id="A0A0V8J3M2"/>
<dbReference type="RefSeq" id="WP_061973171.1">
    <property type="nucleotide sequence ID" value="NZ_FMAV01000003.1"/>
</dbReference>
<reference evidence="3 4" key="1">
    <citation type="journal article" date="2014" name="Antonie Van Leeuwenhoek">
        <title>Fictibacillus enclensis sp. nov., isolated from marine sediment.</title>
        <authorList>
            <person name="Dastager S.G."/>
            <person name="Mawlankar R."/>
            <person name="Srinivasan K."/>
            <person name="Tang S.K."/>
            <person name="Lee J.C."/>
            <person name="Ramana V.V."/>
            <person name="Shouche Y.S."/>
        </authorList>
    </citation>
    <scope>NUCLEOTIDE SEQUENCE [LARGE SCALE GENOMIC DNA]</scope>
    <source>
        <strain evidence="3 4">NIO-1003</strain>
    </source>
</reference>
<feature type="signal peptide" evidence="1">
    <location>
        <begin position="1"/>
        <end position="27"/>
    </location>
</feature>
<protein>
    <recommendedName>
        <fullName evidence="2">BIG2 domain-containing protein</fullName>
    </recommendedName>
</protein>
<dbReference type="InterPro" id="IPR045197">
    <property type="entry name" value="NUP210-like"/>
</dbReference>
<dbReference type="EMBL" id="LNQN01000005">
    <property type="protein sequence ID" value="KSU81708.1"/>
    <property type="molecule type" value="Genomic_DNA"/>
</dbReference>
<keyword evidence="1" id="KW-0732">Signal</keyword>
<feature type="domain" description="BIG2" evidence="2">
    <location>
        <begin position="286"/>
        <end position="363"/>
    </location>
</feature>
<evidence type="ECO:0000256" key="1">
    <source>
        <dbReference type="SAM" id="SignalP"/>
    </source>
</evidence>
<dbReference type="Pfam" id="PF02368">
    <property type="entry name" value="Big_2"/>
    <property type="match status" value="4"/>
</dbReference>